<dbReference type="InterPro" id="IPR000649">
    <property type="entry name" value="IF-2B-related"/>
</dbReference>
<evidence type="ECO:0000256" key="1">
    <source>
        <dbReference type="ARBA" id="ARBA00007251"/>
    </source>
</evidence>
<keyword evidence="3" id="KW-0808">Transferase</keyword>
<comment type="similarity">
    <text evidence="1 2">Belongs to the eIF-2B alpha/beta/delta subunits family.</text>
</comment>
<dbReference type="GO" id="GO:0016740">
    <property type="term" value="F:transferase activity"/>
    <property type="evidence" value="ECO:0007669"/>
    <property type="project" value="UniProtKB-KW"/>
</dbReference>
<dbReference type="GO" id="GO:0046523">
    <property type="term" value="F:S-methyl-5-thioribose-1-phosphate isomerase activity"/>
    <property type="evidence" value="ECO:0007669"/>
    <property type="project" value="TreeGrafter"/>
</dbReference>
<name>A0A6A5TZV5_9PLEO</name>
<dbReference type="InterPro" id="IPR042529">
    <property type="entry name" value="IF_2B-like_C"/>
</dbReference>
<reference evidence="3" key="1">
    <citation type="journal article" date="2020" name="Stud. Mycol.">
        <title>101 Dothideomycetes genomes: a test case for predicting lifestyles and emergence of pathogens.</title>
        <authorList>
            <person name="Haridas S."/>
            <person name="Albert R."/>
            <person name="Binder M."/>
            <person name="Bloem J."/>
            <person name="Labutti K."/>
            <person name="Salamov A."/>
            <person name="Andreopoulos B."/>
            <person name="Baker S."/>
            <person name="Barry K."/>
            <person name="Bills G."/>
            <person name="Bluhm B."/>
            <person name="Cannon C."/>
            <person name="Castanera R."/>
            <person name="Culley D."/>
            <person name="Daum C."/>
            <person name="Ezra D."/>
            <person name="Gonzalez J."/>
            <person name="Henrissat B."/>
            <person name="Kuo A."/>
            <person name="Liang C."/>
            <person name="Lipzen A."/>
            <person name="Lutzoni F."/>
            <person name="Magnuson J."/>
            <person name="Mondo S."/>
            <person name="Nolan M."/>
            <person name="Ohm R."/>
            <person name="Pangilinan J."/>
            <person name="Park H.-J."/>
            <person name="Ramirez L."/>
            <person name="Alfaro M."/>
            <person name="Sun H."/>
            <person name="Tritt A."/>
            <person name="Yoshinaga Y."/>
            <person name="Zwiers L.-H."/>
            <person name="Turgeon B."/>
            <person name="Goodwin S."/>
            <person name="Spatafora J."/>
            <person name="Crous P."/>
            <person name="Grigoriev I."/>
        </authorList>
    </citation>
    <scope>NUCLEOTIDE SEQUENCE</scope>
    <source>
        <strain evidence="3">CBS 675.92</strain>
    </source>
</reference>
<dbReference type="PANTHER" id="PTHR43475">
    <property type="entry name" value="METHYLTHIORIBOSE-1-PHOSPHATE ISOMERASE"/>
    <property type="match status" value="1"/>
</dbReference>
<dbReference type="GO" id="GO:0019509">
    <property type="term" value="P:L-methionine salvage from methylthioadenosine"/>
    <property type="evidence" value="ECO:0007669"/>
    <property type="project" value="TreeGrafter"/>
</dbReference>
<keyword evidence="4" id="KW-1185">Reference proteome</keyword>
<dbReference type="OrthoDB" id="206213at2759"/>
<dbReference type="AlphaFoldDB" id="A0A6A5TZV5"/>
<gene>
    <name evidence="3" type="ORF">CC80DRAFT_55093</name>
</gene>
<evidence type="ECO:0000313" key="4">
    <source>
        <dbReference type="Proteomes" id="UP000800035"/>
    </source>
</evidence>
<proteinExistence type="inferred from homology"/>
<dbReference type="Proteomes" id="UP000800035">
    <property type="component" value="Unassembled WGS sequence"/>
</dbReference>
<dbReference type="Pfam" id="PF01008">
    <property type="entry name" value="IF-2B"/>
    <property type="match status" value="1"/>
</dbReference>
<sequence>MMANGEERGSVQAIVSSSELQLPGSVQDQERQSVFDNADFHSKLAEACDELKDDFSSGARQMADSALESMAHLIAFSATSATRRDELWKMMVHAARSLSEARPSMSAAITSCLLRALNDIAQSWDDDEEKGELDVTGLAETAEKAIRRMVETRKDDVMALSVEFVAWVEGYLHETPDVGTIDRPLTVLTLSNSSTIRLCIHTLLTSLPTLRLKLSILESRPRFEGADMASQILTSAPSEQKARLKMHVLPDCAVGAAATDAHFVLLGADRISATGDVSNKIGSLAAAVSTKVLNGGLVVVVSDADKIVAPGVQHGEAELHPKSEVMTAWNDKTRRDLEKYDVDVFGEWFEWVGSRFVDAYITETGILDTRGVQEVAAKVGELKEKIFVDGIGEAF</sequence>
<dbReference type="EMBL" id="ML976990">
    <property type="protein sequence ID" value="KAF1957142.1"/>
    <property type="molecule type" value="Genomic_DNA"/>
</dbReference>
<evidence type="ECO:0000256" key="2">
    <source>
        <dbReference type="RuleBase" id="RU003814"/>
    </source>
</evidence>
<protein>
    <submittedName>
        <fullName evidence="3">Nagb/rpia/CoA transferase-like protein</fullName>
    </submittedName>
</protein>
<dbReference type="PANTHER" id="PTHR43475:SF3">
    <property type="entry name" value="TRANSLATION INITIATION FACTOR EIF-2B SUBUNIT FAMILY PROTEIN (AFU_ORTHOLOGUE AFUA_2G14290)"/>
    <property type="match status" value="1"/>
</dbReference>
<evidence type="ECO:0000313" key="3">
    <source>
        <dbReference type="EMBL" id="KAF1957142.1"/>
    </source>
</evidence>
<organism evidence="3 4">
    <name type="scientific">Byssothecium circinans</name>
    <dbReference type="NCBI Taxonomy" id="147558"/>
    <lineage>
        <taxon>Eukaryota</taxon>
        <taxon>Fungi</taxon>
        <taxon>Dikarya</taxon>
        <taxon>Ascomycota</taxon>
        <taxon>Pezizomycotina</taxon>
        <taxon>Dothideomycetes</taxon>
        <taxon>Pleosporomycetidae</taxon>
        <taxon>Pleosporales</taxon>
        <taxon>Massarineae</taxon>
        <taxon>Massarinaceae</taxon>
        <taxon>Byssothecium</taxon>
    </lineage>
</organism>
<dbReference type="Gene3D" id="3.40.50.10470">
    <property type="entry name" value="Translation initiation factor eif-2b, domain 2"/>
    <property type="match status" value="1"/>
</dbReference>
<dbReference type="InterPro" id="IPR037171">
    <property type="entry name" value="NagB/RpiA_transferase-like"/>
</dbReference>
<accession>A0A6A5TZV5</accession>
<dbReference type="SUPFAM" id="SSF100950">
    <property type="entry name" value="NagB/RpiA/CoA transferase-like"/>
    <property type="match status" value="1"/>
</dbReference>